<protein>
    <submittedName>
        <fullName evidence="7">MFS transporter</fullName>
    </submittedName>
</protein>
<feature type="transmembrane region" description="Helical" evidence="6">
    <location>
        <begin position="376"/>
        <end position="396"/>
    </location>
</feature>
<evidence type="ECO:0000256" key="2">
    <source>
        <dbReference type="ARBA" id="ARBA00022475"/>
    </source>
</evidence>
<keyword evidence="4 6" id="KW-1133">Transmembrane helix</keyword>
<evidence type="ECO:0000313" key="7">
    <source>
        <dbReference type="EMBL" id="NEG78065.1"/>
    </source>
</evidence>
<feature type="transmembrane region" description="Helical" evidence="6">
    <location>
        <begin position="310"/>
        <end position="337"/>
    </location>
</feature>
<dbReference type="AlphaFoldDB" id="A0A7K3TG35"/>
<dbReference type="RefSeq" id="WP_152349664.1">
    <property type="nucleotide sequence ID" value="NZ_WBSN01000002.1"/>
</dbReference>
<comment type="caution">
    <text evidence="7">The sequence shown here is derived from an EMBL/GenBank/DDBJ whole genome shotgun (WGS) entry which is preliminary data.</text>
</comment>
<proteinExistence type="predicted"/>
<feature type="transmembrane region" description="Helical" evidence="6">
    <location>
        <begin position="47"/>
        <end position="67"/>
    </location>
</feature>
<dbReference type="CDD" id="cd06173">
    <property type="entry name" value="MFS_MefA_like"/>
    <property type="match status" value="1"/>
</dbReference>
<sequence length="413" mass="43443">MAQPSHSLWKSRRYRLWFASDSADSFSRQLRLFAVPLIALSLSNSQFVAGLTVAAGQVVAMLCMPFGGVLADRHDRRRMMLWLGGIGTALALVTAAGLWLHALNPITFGLLMVLFALNTGLLGPSNNAILKSLIPLETFARAHAMRETRESVLGMASGAIAGALYRASSSVPFLGAAALHAASSLTAIGLPANDPTRDGESRSRQSFWSSLREGLAWAAGKPRFLWFTVSATVMNVACYAETLGVSLMLAARGTDPVLIGLVDTGAGVGMLLGSLCAVKISDTFPSGLVSIANCVVFTACLVSMTVSADYAVILACMTVSSFLFPADNAGMLGFIYGKIPVRMQGRADAVLNTGAVMLSAFVPALVGWMLQSGPGFHGVMVMCCVFALVTLAITALTSLRTIPAPSDWADAEL</sequence>
<dbReference type="PANTHER" id="PTHR23513">
    <property type="entry name" value="INTEGRAL MEMBRANE EFFLUX PROTEIN-RELATED"/>
    <property type="match status" value="1"/>
</dbReference>
<dbReference type="Pfam" id="PF07690">
    <property type="entry name" value="MFS_1"/>
    <property type="match status" value="1"/>
</dbReference>
<gene>
    <name evidence="7" type="ORF">GFD22_03580</name>
</gene>
<feature type="transmembrane region" description="Helical" evidence="6">
    <location>
        <begin position="224"/>
        <end position="251"/>
    </location>
</feature>
<evidence type="ECO:0000256" key="5">
    <source>
        <dbReference type="ARBA" id="ARBA00023136"/>
    </source>
</evidence>
<name>A0A7K3TG35_9BIFI</name>
<evidence type="ECO:0000256" key="6">
    <source>
        <dbReference type="SAM" id="Phobius"/>
    </source>
</evidence>
<dbReference type="GO" id="GO:0022857">
    <property type="term" value="F:transmembrane transporter activity"/>
    <property type="evidence" value="ECO:0007669"/>
    <property type="project" value="InterPro"/>
</dbReference>
<keyword evidence="3 6" id="KW-0812">Transmembrane</keyword>
<dbReference type="PANTHER" id="PTHR23513:SF11">
    <property type="entry name" value="STAPHYLOFERRIN A TRANSPORTER"/>
    <property type="match status" value="1"/>
</dbReference>
<evidence type="ECO:0000256" key="4">
    <source>
        <dbReference type="ARBA" id="ARBA00022989"/>
    </source>
</evidence>
<keyword evidence="2" id="KW-1003">Cell membrane</keyword>
<comment type="subcellular location">
    <subcellularLocation>
        <location evidence="1">Cell membrane</location>
        <topology evidence="1">Multi-pass membrane protein</topology>
    </subcellularLocation>
</comment>
<feature type="transmembrane region" description="Helical" evidence="6">
    <location>
        <begin position="284"/>
        <end position="304"/>
    </location>
</feature>
<feature type="transmembrane region" description="Helical" evidence="6">
    <location>
        <begin position="257"/>
        <end position="277"/>
    </location>
</feature>
<dbReference type="OrthoDB" id="4965946at2"/>
<reference evidence="7 8" key="1">
    <citation type="submission" date="2019-10" db="EMBL/GenBank/DDBJ databases">
        <title>Bifidobacterium from non-human primates.</title>
        <authorList>
            <person name="Modesto M."/>
        </authorList>
    </citation>
    <scope>NUCLEOTIDE SEQUENCE [LARGE SCALE GENOMIC DNA]</scope>
    <source>
        <strain evidence="7 8">TREC</strain>
    </source>
</reference>
<dbReference type="InterPro" id="IPR011701">
    <property type="entry name" value="MFS"/>
</dbReference>
<organism evidence="7 8">
    <name type="scientific">Bifidobacterium avesanii</name>
    <dbReference type="NCBI Taxonomy" id="1798157"/>
    <lineage>
        <taxon>Bacteria</taxon>
        <taxon>Bacillati</taxon>
        <taxon>Actinomycetota</taxon>
        <taxon>Actinomycetes</taxon>
        <taxon>Bifidobacteriales</taxon>
        <taxon>Bifidobacteriaceae</taxon>
        <taxon>Bifidobacterium</taxon>
    </lineage>
</organism>
<feature type="transmembrane region" description="Helical" evidence="6">
    <location>
        <begin position="349"/>
        <end position="370"/>
    </location>
</feature>
<keyword evidence="8" id="KW-1185">Reference proteome</keyword>
<dbReference type="EMBL" id="WHZY01000004">
    <property type="protein sequence ID" value="NEG78065.1"/>
    <property type="molecule type" value="Genomic_DNA"/>
</dbReference>
<dbReference type="SUPFAM" id="SSF103473">
    <property type="entry name" value="MFS general substrate transporter"/>
    <property type="match status" value="1"/>
</dbReference>
<dbReference type="Proteomes" id="UP000469763">
    <property type="component" value="Unassembled WGS sequence"/>
</dbReference>
<evidence type="ECO:0000313" key="8">
    <source>
        <dbReference type="Proteomes" id="UP000469763"/>
    </source>
</evidence>
<dbReference type="GO" id="GO:0005886">
    <property type="term" value="C:plasma membrane"/>
    <property type="evidence" value="ECO:0007669"/>
    <property type="project" value="UniProtKB-SubCell"/>
</dbReference>
<evidence type="ECO:0000256" key="3">
    <source>
        <dbReference type="ARBA" id="ARBA00022692"/>
    </source>
</evidence>
<keyword evidence="5 6" id="KW-0472">Membrane</keyword>
<accession>A0A7K3TG35</accession>
<feature type="transmembrane region" description="Helical" evidence="6">
    <location>
        <begin position="106"/>
        <end position="130"/>
    </location>
</feature>
<evidence type="ECO:0000256" key="1">
    <source>
        <dbReference type="ARBA" id="ARBA00004651"/>
    </source>
</evidence>
<dbReference type="InterPro" id="IPR036259">
    <property type="entry name" value="MFS_trans_sf"/>
</dbReference>
<feature type="transmembrane region" description="Helical" evidence="6">
    <location>
        <begin position="79"/>
        <end position="100"/>
    </location>
</feature>
<dbReference type="Gene3D" id="1.20.1250.20">
    <property type="entry name" value="MFS general substrate transporter like domains"/>
    <property type="match status" value="1"/>
</dbReference>